<keyword evidence="2" id="KW-1185">Reference proteome</keyword>
<proteinExistence type="predicted"/>
<evidence type="ECO:0008006" key="3">
    <source>
        <dbReference type="Google" id="ProtNLM"/>
    </source>
</evidence>
<organism evidence="1 2">
    <name type="scientific">Virgibacillus chiguensis</name>
    <dbReference type="NCBI Taxonomy" id="411959"/>
    <lineage>
        <taxon>Bacteria</taxon>
        <taxon>Bacillati</taxon>
        <taxon>Bacillota</taxon>
        <taxon>Bacilli</taxon>
        <taxon>Bacillales</taxon>
        <taxon>Bacillaceae</taxon>
        <taxon>Virgibacillus</taxon>
    </lineage>
</organism>
<reference evidence="2" key="1">
    <citation type="submission" date="2016-11" db="EMBL/GenBank/DDBJ databases">
        <authorList>
            <person name="Varghese N."/>
            <person name="Submissions S."/>
        </authorList>
    </citation>
    <scope>NUCLEOTIDE SEQUENCE [LARGE SCALE GENOMIC DNA]</scope>
    <source>
        <strain evidence="2">CGMCC 1.6496</strain>
    </source>
</reference>
<dbReference type="AlphaFoldDB" id="A0A1M5RNZ1"/>
<evidence type="ECO:0000313" key="2">
    <source>
        <dbReference type="Proteomes" id="UP000184079"/>
    </source>
</evidence>
<evidence type="ECO:0000313" key="1">
    <source>
        <dbReference type="EMBL" id="SHH27952.1"/>
    </source>
</evidence>
<gene>
    <name evidence="1" type="ORF">SAMN05421807_105230</name>
</gene>
<protein>
    <recommendedName>
        <fullName evidence="3">Phr family secreted Rap phosphatase inhibitor</fullName>
    </recommendedName>
</protein>
<sequence length="48" mass="5069">MKKLIVSFTCGALLIGGILFTNNVQKDDKLAGFGNVPIATSIDNTSEI</sequence>
<dbReference type="RefSeq" id="WP_170861730.1">
    <property type="nucleotide sequence ID" value="NZ_FQXD01000005.1"/>
</dbReference>
<name>A0A1M5RNZ1_9BACI</name>
<accession>A0A1M5RNZ1</accession>
<dbReference type="Proteomes" id="UP000184079">
    <property type="component" value="Unassembled WGS sequence"/>
</dbReference>
<dbReference type="EMBL" id="FQXD01000005">
    <property type="protein sequence ID" value="SHH27952.1"/>
    <property type="molecule type" value="Genomic_DNA"/>
</dbReference>